<dbReference type="GeneID" id="93789025"/>
<keyword evidence="9" id="KW-1185">Reference proteome</keyword>
<gene>
    <name evidence="4 7" type="primary">gtfB</name>
    <name evidence="6" type="ORF">C1O36_06015</name>
    <name evidence="7" type="ORF">NCTC12218_00271</name>
</gene>
<keyword evidence="7" id="KW-0808">Transferase</keyword>
<accession>A0A7Z7VW78</accession>
<proteinExistence type="inferred from homology"/>
<reference evidence="6 9" key="1">
    <citation type="submission" date="2018-01" db="EMBL/GenBank/DDBJ databases">
        <title>Complete genome sequence of Staphylococcus Scheliferi isolated from human.</title>
        <authorList>
            <person name="Abouelkhair M.A."/>
            <person name="Bemis D.A."/>
            <person name="Kania S.A."/>
        </authorList>
    </citation>
    <scope>NUCLEOTIDE SEQUENCE [LARGE SCALE GENOMIC DNA]</scope>
    <source>
        <strain evidence="6 9">ATCC 43808</strain>
    </source>
</reference>
<organism evidence="7">
    <name type="scientific">Staphylococcus schleiferi</name>
    <dbReference type="NCBI Taxonomy" id="1295"/>
    <lineage>
        <taxon>Bacteria</taxon>
        <taxon>Bacillati</taxon>
        <taxon>Bacillota</taxon>
        <taxon>Bacilli</taxon>
        <taxon>Bacillales</taxon>
        <taxon>Staphylococcaceae</taxon>
        <taxon>Staphylococcus</taxon>
    </lineage>
</organism>
<dbReference type="AlphaFoldDB" id="A0A7Z7VW78"/>
<evidence type="ECO:0000256" key="2">
    <source>
        <dbReference type="ARBA" id="ARBA00022475"/>
    </source>
</evidence>
<dbReference type="InterPro" id="IPR014268">
    <property type="entry name" value="GtfB"/>
</dbReference>
<dbReference type="GO" id="GO:0016757">
    <property type="term" value="F:glycosyltransferase activity"/>
    <property type="evidence" value="ECO:0007669"/>
    <property type="project" value="UniProtKB-KW"/>
</dbReference>
<dbReference type="EMBL" id="LR962863">
    <property type="protein sequence ID" value="CAD7358690.1"/>
    <property type="molecule type" value="Genomic_DNA"/>
</dbReference>
<keyword evidence="3 4" id="KW-0472">Membrane</keyword>
<comment type="function">
    <text evidence="4">Required for polymorphic O-glycosylation of the serine-rich repeat protein in this bacteria. A stabilizing protein that is part of the accessory SecA2/SecY2 system specifically required to export serine-rich repeat cell wall proteins usually encoded upstream in the same operon. The GtfA-GtfB complex adds GlcNAc from UDP-GlcNAc to the substrate protein, attaching the first sugar residue. Stabilizes the glycosylation activity of GtfA. Has no N-acetylglucosaminyl transferase activity on its own.</text>
</comment>
<comment type="subcellular location">
    <subcellularLocation>
        <location evidence="4">Cell membrane</location>
        <topology evidence="4">Peripheral membrane protein</topology>
    </subcellularLocation>
</comment>
<dbReference type="HAMAP" id="MF_01473">
    <property type="entry name" value="GtfB"/>
    <property type="match status" value="1"/>
</dbReference>
<evidence type="ECO:0000313" key="7">
    <source>
        <dbReference type="EMBL" id="SUM86454.1"/>
    </source>
</evidence>
<comment type="subunit">
    <text evidence="4">Forms a heterotetramer with 2 subunits each of GtfA and GtfB. Part of the accessory SecA2/SecY2 protein translocation apparatus.</text>
</comment>
<reference evidence="5 8" key="3">
    <citation type="submission" date="2020-11" db="EMBL/GenBank/DDBJ databases">
        <authorList>
            <consortium name="Pathogen Informatics"/>
        </authorList>
    </citation>
    <scope>NUCLEOTIDE SEQUENCE [LARGE SCALE GENOMIC DNA]</scope>
    <source>
        <strain evidence="5 8">NCTC12218</strain>
    </source>
</reference>
<evidence type="ECO:0000256" key="4">
    <source>
        <dbReference type="HAMAP-Rule" id="MF_01473"/>
    </source>
</evidence>
<dbReference type="GO" id="GO:0017122">
    <property type="term" value="C:protein N-acetylglucosaminyltransferase complex"/>
    <property type="evidence" value="ECO:0007669"/>
    <property type="project" value="UniProtKB-UniRule"/>
</dbReference>
<keyword evidence="2 4" id="KW-1003">Cell membrane</keyword>
<dbReference type="EMBL" id="UHEF01000001">
    <property type="protein sequence ID" value="SUM86454.1"/>
    <property type="molecule type" value="Genomic_DNA"/>
</dbReference>
<dbReference type="EMBL" id="POVK01000016">
    <property type="protein sequence ID" value="NHA34078.1"/>
    <property type="molecule type" value="Genomic_DNA"/>
</dbReference>
<dbReference type="RefSeq" id="WP_016425984.1">
    <property type="nucleotide sequence ID" value="NZ_CABKRV010000002.1"/>
</dbReference>
<name>A0A7Z7VW78_STASC</name>
<keyword evidence="7" id="KW-0328">Glycosyltransferase</keyword>
<protein>
    <recommendedName>
        <fullName evidence="4">UDP-N-acetylglucosamine--peptide N-acetylglucosaminyltransferase stabilizing protein GtfB</fullName>
    </recommendedName>
    <alternativeName>
        <fullName evidence="4">Glycosyltransferase stabilizing protein GtfB</fullName>
    </alternativeName>
</protein>
<dbReference type="Proteomes" id="UP000572988">
    <property type="component" value="Unassembled WGS sequence"/>
</dbReference>
<dbReference type="NCBIfam" id="TIGR02919">
    <property type="entry name" value="accessory Sec system glycosylation chaperone GtfB"/>
    <property type="match status" value="1"/>
</dbReference>
<dbReference type="Proteomes" id="UP000264146">
    <property type="component" value="Chromosome"/>
</dbReference>
<reference evidence="7" key="2">
    <citation type="submission" date="2018-06" db="EMBL/GenBank/DDBJ databases">
        <authorList>
            <consortium name="Pathogen Informatics"/>
            <person name="Doyle S."/>
        </authorList>
    </citation>
    <scope>NUCLEOTIDE SEQUENCE [LARGE SCALE GENOMIC DNA]</scope>
    <source>
        <strain evidence="7">NCTC12218</strain>
    </source>
</reference>
<dbReference type="GO" id="GO:0005886">
    <property type="term" value="C:plasma membrane"/>
    <property type="evidence" value="ECO:0007669"/>
    <property type="project" value="UniProtKB-SubCell"/>
</dbReference>
<evidence type="ECO:0000313" key="8">
    <source>
        <dbReference type="Proteomes" id="UP000264146"/>
    </source>
</evidence>
<evidence type="ECO:0000313" key="5">
    <source>
        <dbReference type="EMBL" id="CAD7358690.1"/>
    </source>
</evidence>
<sequence length="449" mass="52412">MVNLFEHFDSETKALYDSLSLAGEQAPTIVLEDDGFLPEGMITPYQFFASYRAPKNGRPLYFNAVPVPRFWEIEGNNEEAWVKDMSQKRAMIRYRPGEKRRHVSHVEWLNQQGKLQYVDHYTQHGVLFAQTVYDLNRNMIFRRYFDQDGKDVIYYNFLAQSVVLNWKGEQYHFESHIAFLTFFLEALEIDLSHFVVNSLGTPFSVLYYLNHTGQDVLYWQEYCKGNVPGNMELIFNNDTGQRDFQIVVTHKEEYEAIAEAVSEDAREVIHDGGYLYQYEKTSTYQLQILTMTNTDQIHHIASIIESCPFATFHIGAVTEMSSVLTQLERYKNVRLYQAIELSTVEKLYQKCDIYLDINEGGEIIDAVRKAFNYDMLILGYAAIAHNRTYTAPQNLFSKEDEAAALKQALRDVHLKKRYFKVRQNYQKAHANEITVKQFKTIHQLAYGQK</sequence>
<evidence type="ECO:0000313" key="9">
    <source>
        <dbReference type="Proteomes" id="UP000572988"/>
    </source>
</evidence>
<evidence type="ECO:0000313" key="6">
    <source>
        <dbReference type="EMBL" id="NHA34078.1"/>
    </source>
</evidence>
<comment type="similarity">
    <text evidence="4">Belongs to the GtfB family.</text>
</comment>
<evidence type="ECO:0000256" key="1">
    <source>
        <dbReference type="ARBA" id="ARBA00004922"/>
    </source>
</evidence>
<comment type="pathway">
    <text evidence="1 4">Protein modification; protein glycosylation.</text>
</comment>
<evidence type="ECO:0000256" key="3">
    <source>
        <dbReference type="ARBA" id="ARBA00023136"/>
    </source>
</evidence>
<dbReference type="UniPathway" id="UPA00378"/>
<dbReference type="GO" id="GO:0031647">
    <property type="term" value="P:regulation of protein stability"/>
    <property type="evidence" value="ECO:0007669"/>
    <property type="project" value="UniProtKB-UniRule"/>
</dbReference>